<protein>
    <submittedName>
        <fullName evidence="1">Sugar-phosphatase</fullName>
    </submittedName>
</protein>
<dbReference type="Pfam" id="PF13419">
    <property type="entry name" value="HAD_2"/>
    <property type="match status" value="1"/>
</dbReference>
<evidence type="ECO:0000313" key="2">
    <source>
        <dbReference type="Proteomes" id="UP000249547"/>
    </source>
</evidence>
<dbReference type="SFLD" id="SFLDG01129">
    <property type="entry name" value="C1.5:_HAD__Beta-PGM__Phosphata"/>
    <property type="match status" value="1"/>
</dbReference>
<proteinExistence type="predicted"/>
<dbReference type="Proteomes" id="UP000249547">
    <property type="component" value="Unassembled WGS sequence"/>
</dbReference>
<dbReference type="InterPro" id="IPR023198">
    <property type="entry name" value="PGP-like_dom2"/>
</dbReference>
<dbReference type="Gene3D" id="3.40.50.1000">
    <property type="entry name" value="HAD superfamily/HAD-like"/>
    <property type="match status" value="1"/>
</dbReference>
<dbReference type="PANTHER" id="PTHR18901">
    <property type="entry name" value="2-DEOXYGLUCOSE-6-PHOSPHATE PHOSPHATASE 2"/>
    <property type="match status" value="1"/>
</dbReference>
<dbReference type="NCBIfam" id="TIGR01509">
    <property type="entry name" value="HAD-SF-IA-v3"/>
    <property type="match status" value="1"/>
</dbReference>
<dbReference type="RefSeq" id="WP_111599972.1">
    <property type="nucleotide sequence ID" value="NZ_QLLL01000010.1"/>
</dbReference>
<evidence type="ECO:0000313" key="1">
    <source>
        <dbReference type="EMBL" id="RAI99453.1"/>
    </source>
</evidence>
<organism evidence="1 2">
    <name type="scientific">Chitinophaga skermanii</name>
    <dbReference type="NCBI Taxonomy" id="331697"/>
    <lineage>
        <taxon>Bacteria</taxon>
        <taxon>Pseudomonadati</taxon>
        <taxon>Bacteroidota</taxon>
        <taxon>Chitinophagia</taxon>
        <taxon>Chitinophagales</taxon>
        <taxon>Chitinophagaceae</taxon>
        <taxon>Chitinophaga</taxon>
    </lineage>
</organism>
<dbReference type="PANTHER" id="PTHR18901:SF38">
    <property type="entry name" value="PSEUDOURIDINE-5'-PHOSPHATASE"/>
    <property type="match status" value="1"/>
</dbReference>
<dbReference type="SUPFAM" id="SSF56784">
    <property type="entry name" value="HAD-like"/>
    <property type="match status" value="1"/>
</dbReference>
<dbReference type="OrthoDB" id="9797743at2"/>
<dbReference type="EMBL" id="QLLL01000010">
    <property type="protein sequence ID" value="RAI99453.1"/>
    <property type="molecule type" value="Genomic_DNA"/>
</dbReference>
<dbReference type="Gene3D" id="1.10.150.240">
    <property type="entry name" value="Putative phosphatase, domain 2"/>
    <property type="match status" value="1"/>
</dbReference>
<dbReference type="AlphaFoldDB" id="A0A327Q6E7"/>
<dbReference type="InterPro" id="IPR036412">
    <property type="entry name" value="HAD-like_sf"/>
</dbReference>
<reference evidence="1 2" key="1">
    <citation type="submission" date="2018-06" db="EMBL/GenBank/DDBJ databases">
        <title>Genomic Encyclopedia of Archaeal and Bacterial Type Strains, Phase II (KMG-II): from individual species to whole genera.</title>
        <authorList>
            <person name="Goeker M."/>
        </authorList>
    </citation>
    <scope>NUCLEOTIDE SEQUENCE [LARGE SCALE GENOMIC DNA]</scope>
    <source>
        <strain evidence="1 2">DSM 23857</strain>
    </source>
</reference>
<comment type="caution">
    <text evidence="1">The sequence shown here is derived from an EMBL/GenBank/DDBJ whole genome shotgun (WGS) entry which is preliminary data.</text>
</comment>
<dbReference type="SFLD" id="SFLDS00003">
    <property type="entry name" value="Haloacid_Dehalogenase"/>
    <property type="match status" value="1"/>
</dbReference>
<dbReference type="SFLD" id="SFLDG01135">
    <property type="entry name" value="C1.5.6:_HAD__Beta-PGM__Phospha"/>
    <property type="match status" value="1"/>
</dbReference>
<dbReference type="InterPro" id="IPR041492">
    <property type="entry name" value="HAD_2"/>
</dbReference>
<dbReference type="InterPro" id="IPR006439">
    <property type="entry name" value="HAD-SF_hydro_IA"/>
</dbReference>
<dbReference type="NCBIfam" id="NF008087">
    <property type="entry name" value="PRK10826.1"/>
    <property type="match status" value="1"/>
</dbReference>
<gene>
    <name evidence="1" type="ORF">LX64_04587</name>
</gene>
<keyword evidence="2" id="KW-1185">Reference proteome</keyword>
<name>A0A327Q6E7_9BACT</name>
<sequence>MKLDTVIFDMDGLLVDSEPLWGMAMYEVMDTLGVNLTPELASQTTGLRTREVVSYWHDYFKWDSKSTEEVTVEIVENVTNRILAEGEAMEGLHYILDYFDKKRFKIGLASSSPNSLIQAVIKHLDIADYFGAVASAEFEPYGKPHPAVYLSCAATLGSSPLNCIAFEDSVTGMTAAKAARMKTVVVPEFHNRKNPRYALADLQLDSLLEFNDQQLAKLGGL</sequence>
<accession>A0A327Q6E7</accession>
<dbReference type="InterPro" id="IPR023214">
    <property type="entry name" value="HAD_sf"/>
</dbReference>